<dbReference type="InterPro" id="IPR002109">
    <property type="entry name" value="Glutaredoxin"/>
</dbReference>
<dbReference type="SUPFAM" id="SSF52833">
    <property type="entry name" value="Thioredoxin-like"/>
    <property type="match status" value="1"/>
</dbReference>
<feature type="domain" description="Glutaredoxin" evidence="1">
    <location>
        <begin position="23"/>
        <end position="60"/>
    </location>
</feature>
<proteinExistence type="predicted"/>
<evidence type="ECO:0000313" key="2">
    <source>
        <dbReference type="EMBL" id="QIM17201.1"/>
    </source>
</evidence>
<evidence type="ECO:0000313" key="3">
    <source>
        <dbReference type="Proteomes" id="UP000501387"/>
    </source>
</evidence>
<keyword evidence="3" id="KW-1185">Reference proteome</keyword>
<dbReference type="InterPro" id="IPR036249">
    <property type="entry name" value="Thioredoxin-like_sf"/>
</dbReference>
<accession>A0A6G8FLH3</accession>
<dbReference type="RefSeq" id="WP_166325418.1">
    <property type="nucleotide sequence ID" value="NZ_CP049934.1"/>
</dbReference>
<evidence type="ECO:0000259" key="1">
    <source>
        <dbReference type="Pfam" id="PF00462"/>
    </source>
</evidence>
<dbReference type="Proteomes" id="UP000501387">
    <property type="component" value="Chromosome"/>
</dbReference>
<dbReference type="EMBL" id="CP049934">
    <property type="protein sequence ID" value="QIM17201.1"/>
    <property type="molecule type" value="Genomic_DNA"/>
</dbReference>
<sequence>MSGEAASFSLEELAPYLPERGTVTVFSAVWCGYCRRLKAVLTRSSIVFREVLVEEDPAAERLAITLNGGEDWLIPTVIFSDASTAINPGLREVMARLAQIEDTR</sequence>
<gene>
    <name evidence="2" type="ORF">G7067_13525</name>
</gene>
<dbReference type="AlphaFoldDB" id="A0A6G8FLH3"/>
<dbReference type="PROSITE" id="PS51354">
    <property type="entry name" value="GLUTAREDOXIN_2"/>
    <property type="match status" value="1"/>
</dbReference>
<dbReference type="Gene3D" id="3.40.30.10">
    <property type="entry name" value="Glutaredoxin"/>
    <property type="match status" value="1"/>
</dbReference>
<protein>
    <submittedName>
        <fullName evidence="2">NrdH-redoxin</fullName>
    </submittedName>
</protein>
<reference evidence="2 3" key="1">
    <citation type="submission" date="2020-03" db="EMBL/GenBank/DDBJ databases">
        <title>Leucobacter sp. nov., isolated from beetles.</title>
        <authorList>
            <person name="Hyun D.-W."/>
            <person name="Bae J.-W."/>
        </authorList>
    </citation>
    <scope>NUCLEOTIDE SEQUENCE [LARGE SCALE GENOMIC DNA]</scope>
    <source>
        <strain evidence="2 3">HDW9B</strain>
    </source>
</reference>
<dbReference type="KEGG" id="lins:G7067_13525"/>
<dbReference type="PROSITE" id="PS00194">
    <property type="entry name" value="THIOREDOXIN_1"/>
    <property type="match status" value="1"/>
</dbReference>
<dbReference type="InterPro" id="IPR017937">
    <property type="entry name" value="Thioredoxin_CS"/>
</dbReference>
<dbReference type="Pfam" id="PF00462">
    <property type="entry name" value="Glutaredoxin"/>
    <property type="match status" value="1"/>
</dbReference>
<organism evidence="2 3">
    <name type="scientific">Leucobacter insecticola</name>
    <dbReference type="NCBI Taxonomy" id="2714934"/>
    <lineage>
        <taxon>Bacteria</taxon>
        <taxon>Bacillati</taxon>
        <taxon>Actinomycetota</taxon>
        <taxon>Actinomycetes</taxon>
        <taxon>Micrococcales</taxon>
        <taxon>Microbacteriaceae</taxon>
        <taxon>Leucobacter</taxon>
    </lineage>
</organism>
<name>A0A6G8FLH3_9MICO</name>